<keyword evidence="2" id="KW-1185">Reference proteome</keyword>
<dbReference type="Gene3D" id="3.10.450.50">
    <property type="match status" value="1"/>
</dbReference>
<reference evidence="1 2" key="1">
    <citation type="journal article" date="2007" name="PLoS Genet.">
        <title>Patterns and implications of gene gain and loss in the evolution of Prochlorococcus.</title>
        <authorList>
            <person name="Kettler G.C."/>
            <person name="Martiny A.C."/>
            <person name="Huang K."/>
            <person name="Zucker J."/>
            <person name="Coleman M.L."/>
            <person name="Rodrigue S."/>
            <person name="Chen F."/>
            <person name="Lapidus A."/>
            <person name="Ferriera S."/>
            <person name="Johnson J."/>
            <person name="Steglich C."/>
            <person name="Church G.M."/>
            <person name="Richardson P."/>
            <person name="Chisholm S.W."/>
        </authorList>
    </citation>
    <scope>NUCLEOTIDE SEQUENCE [LARGE SCALE GENOMIC DNA]</scope>
    <source>
        <strain evidence="1 2">MIT 9301</strain>
    </source>
</reference>
<dbReference type="Proteomes" id="UP000001430">
    <property type="component" value="Chromosome"/>
</dbReference>
<accession>A3PEN9</accession>
<gene>
    <name evidence="1" type="ordered locus">P9301_15911</name>
</gene>
<sequence>MSLLIQKKMASFFVDNATPDFLFIRPSGNPIDAKGFEKMITCDIVQEKAEITKIHRFEFLNENIVMCIFTLG</sequence>
<dbReference type="EMBL" id="CP000576">
    <property type="protein sequence ID" value="ABO18214.1"/>
    <property type="molecule type" value="Genomic_DNA"/>
</dbReference>
<organism evidence="1 2">
    <name type="scientific">Prochlorococcus marinus (strain MIT 9301)</name>
    <dbReference type="NCBI Taxonomy" id="167546"/>
    <lineage>
        <taxon>Bacteria</taxon>
        <taxon>Bacillati</taxon>
        <taxon>Cyanobacteriota</taxon>
        <taxon>Cyanophyceae</taxon>
        <taxon>Synechococcales</taxon>
        <taxon>Prochlorococcaceae</taxon>
        <taxon>Prochlorococcus</taxon>
    </lineage>
</organism>
<dbReference type="KEGG" id="pmg:P9301_15911"/>
<dbReference type="InterPro" id="IPR024525">
    <property type="entry name" value="DUF3804"/>
</dbReference>
<dbReference type="STRING" id="167546.P9301_15911"/>
<dbReference type="Pfam" id="PF12707">
    <property type="entry name" value="DUF3804"/>
    <property type="match status" value="1"/>
</dbReference>
<dbReference type="AlphaFoldDB" id="A3PEN9"/>
<dbReference type="HOGENOM" id="CLU_2719077_0_0_3"/>
<evidence type="ECO:0000313" key="1">
    <source>
        <dbReference type="EMBL" id="ABO18214.1"/>
    </source>
</evidence>
<proteinExistence type="predicted"/>
<name>A3PEN9_PROM0</name>
<dbReference type="eggNOG" id="ENOG5030QY1">
    <property type="taxonomic scope" value="Bacteria"/>
</dbReference>
<evidence type="ECO:0000313" key="2">
    <source>
        <dbReference type="Proteomes" id="UP000001430"/>
    </source>
</evidence>
<protein>
    <submittedName>
        <fullName evidence="1">Uncharacterized protein</fullName>
    </submittedName>
</protein>